<reference evidence="2" key="1">
    <citation type="journal article" date="2020" name="mSystems">
        <title>Genome- and Community-Level Interaction Insights into Carbon Utilization and Element Cycling Functions of Hydrothermarchaeota in Hydrothermal Sediment.</title>
        <authorList>
            <person name="Zhou Z."/>
            <person name="Liu Y."/>
            <person name="Xu W."/>
            <person name="Pan J."/>
            <person name="Luo Z.H."/>
            <person name="Li M."/>
        </authorList>
    </citation>
    <scope>NUCLEOTIDE SEQUENCE [LARGE SCALE GENOMIC DNA]</scope>
    <source>
        <strain evidence="2">HyVt-505</strain>
    </source>
</reference>
<dbReference type="PANTHER" id="PTHR14859:SF15">
    <property type="entry name" value="ENDONUCLEASE_EXONUCLEASE_PHOSPHATASE DOMAIN-CONTAINING PROTEIN"/>
    <property type="match status" value="1"/>
</dbReference>
<evidence type="ECO:0000259" key="1">
    <source>
        <dbReference type="Pfam" id="PF03372"/>
    </source>
</evidence>
<dbReference type="SUPFAM" id="SSF56219">
    <property type="entry name" value="DNase I-like"/>
    <property type="match status" value="1"/>
</dbReference>
<feature type="domain" description="Endonuclease/exonuclease/phosphatase" evidence="1">
    <location>
        <begin position="1"/>
        <end position="229"/>
    </location>
</feature>
<proteinExistence type="predicted"/>
<dbReference type="Proteomes" id="UP000885832">
    <property type="component" value="Unassembled WGS sequence"/>
</dbReference>
<dbReference type="InterPro" id="IPR005135">
    <property type="entry name" value="Endo/exonuclease/phosphatase"/>
</dbReference>
<comment type="caution">
    <text evidence="2">The sequence shown here is derived from an EMBL/GenBank/DDBJ whole genome shotgun (WGS) entry which is preliminary data.</text>
</comment>
<organism evidence="2">
    <name type="scientific">Candidatus Tenderia electrophaga</name>
    <dbReference type="NCBI Taxonomy" id="1748243"/>
    <lineage>
        <taxon>Bacteria</taxon>
        <taxon>Pseudomonadati</taxon>
        <taxon>Pseudomonadota</taxon>
        <taxon>Gammaproteobacteria</taxon>
        <taxon>Candidatus Tenderiales</taxon>
        <taxon>Candidatus Tenderiaceae</taxon>
        <taxon>Candidatus Tenderia</taxon>
    </lineage>
</organism>
<sequence length="246" mass="27960">MSFNIQVAIASTRKRHYLTQSWKHILPHSQCFDNLDRIARLISDYDIVGLQEADGGSLRSQFINQVEYLAQHGGFPFWYNQTNRNLGKLAQHSNGMLSKYQPSETIEYKLPGMMPGRGALMTRFGHHNNSMALFMIHLALGKRARQQQLDFIAEHVNDYPHACVMGDFNCSINSPEMVSLFAKTDLCLPEENLLTFPSWRPARNIDHILTTSAVQVKEMKVVNEALSDHLPIAMEISLPKEIHIIG</sequence>
<gene>
    <name evidence="2" type="ORF">ENJ65_02655</name>
</gene>
<evidence type="ECO:0000313" key="2">
    <source>
        <dbReference type="EMBL" id="HHJ80514.1"/>
    </source>
</evidence>
<dbReference type="Pfam" id="PF03372">
    <property type="entry name" value="Exo_endo_phos"/>
    <property type="match status" value="1"/>
</dbReference>
<dbReference type="GO" id="GO:0016020">
    <property type="term" value="C:membrane"/>
    <property type="evidence" value="ECO:0007669"/>
    <property type="project" value="GOC"/>
</dbReference>
<dbReference type="EMBL" id="DRNF01000169">
    <property type="protein sequence ID" value="HHJ80514.1"/>
    <property type="molecule type" value="Genomic_DNA"/>
</dbReference>
<dbReference type="GO" id="GO:0006506">
    <property type="term" value="P:GPI anchor biosynthetic process"/>
    <property type="evidence" value="ECO:0007669"/>
    <property type="project" value="TreeGrafter"/>
</dbReference>
<dbReference type="AlphaFoldDB" id="A0A832J3S3"/>
<dbReference type="InterPro" id="IPR036691">
    <property type="entry name" value="Endo/exonu/phosph_ase_sf"/>
</dbReference>
<name>A0A832J3S3_9GAMM</name>
<dbReference type="GO" id="GO:0003824">
    <property type="term" value="F:catalytic activity"/>
    <property type="evidence" value="ECO:0007669"/>
    <property type="project" value="InterPro"/>
</dbReference>
<dbReference type="InterPro" id="IPR051916">
    <property type="entry name" value="GPI-anchor_lipid_remodeler"/>
</dbReference>
<protein>
    <submittedName>
        <fullName evidence="2">EEP domain-containing protein</fullName>
    </submittedName>
</protein>
<dbReference type="PANTHER" id="PTHR14859">
    <property type="entry name" value="CALCOFLUOR WHITE HYPERSENSITIVE PROTEIN PRECURSOR"/>
    <property type="match status" value="1"/>
</dbReference>
<dbReference type="Gene3D" id="3.60.10.10">
    <property type="entry name" value="Endonuclease/exonuclease/phosphatase"/>
    <property type="match status" value="1"/>
</dbReference>
<accession>A0A832J3S3</accession>